<keyword evidence="3" id="KW-0175">Coiled coil</keyword>
<gene>
    <name evidence="9" type="ORF">POM88_028798</name>
</gene>
<feature type="domain" description="RWP-RK" evidence="8">
    <location>
        <begin position="237"/>
        <end position="325"/>
    </location>
</feature>
<keyword evidence="4" id="KW-0238">DNA-binding</keyword>
<comment type="caution">
    <text evidence="9">The sequence shown here is derived from an EMBL/GenBank/DDBJ whole genome shotgun (WGS) entry which is preliminary data.</text>
</comment>
<organism evidence="9 10">
    <name type="scientific">Heracleum sosnowskyi</name>
    <dbReference type="NCBI Taxonomy" id="360622"/>
    <lineage>
        <taxon>Eukaryota</taxon>
        <taxon>Viridiplantae</taxon>
        <taxon>Streptophyta</taxon>
        <taxon>Embryophyta</taxon>
        <taxon>Tracheophyta</taxon>
        <taxon>Spermatophyta</taxon>
        <taxon>Magnoliopsida</taxon>
        <taxon>eudicotyledons</taxon>
        <taxon>Gunneridae</taxon>
        <taxon>Pentapetalae</taxon>
        <taxon>asterids</taxon>
        <taxon>campanulids</taxon>
        <taxon>Apiales</taxon>
        <taxon>Apiaceae</taxon>
        <taxon>Apioideae</taxon>
        <taxon>apioid superclade</taxon>
        <taxon>Tordylieae</taxon>
        <taxon>Tordyliinae</taxon>
        <taxon>Heracleum</taxon>
    </lineage>
</organism>
<comment type="function">
    <text evidence="1">Putative transcription factor.</text>
</comment>
<dbReference type="InterPro" id="IPR003035">
    <property type="entry name" value="RWP-RK_dom"/>
</dbReference>
<dbReference type="InterPro" id="IPR044607">
    <property type="entry name" value="RKD-like"/>
</dbReference>
<evidence type="ECO:0000256" key="1">
    <source>
        <dbReference type="ARBA" id="ARBA00004049"/>
    </source>
</evidence>
<dbReference type="EMBL" id="JAUIZM010000007">
    <property type="protein sequence ID" value="KAK1372605.1"/>
    <property type="molecule type" value="Genomic_DNA"/>
</dbReference>
<keyword evidence="6" id="KW-0539">Nucleus</keyword>
<keyword evidence="5" id="KW-0804">Transcription</keyword>
<dbReference type="GO" id="GO:0003700">
    <property type="term" value="F:DNA-binding transcription factor activity"/>
    <property type="evidence" value="ECO:0007669"/>
    <property type="project" value="InterPro"/>
</dbReference>
<dbReference type="Proteomes" id="UP001237642">
    <property type="component" value="Unassembled WGS sequence"/>
</dbReference>
<evidence type="ECO:0000256" key="3">
    <source>
        <dbReference type="ARBA" id="ARBA00023054"/>
    </source>
</evidence>
<dbReference type="AlphaFoldDB" id="A0AAD8HSQ6"/>
<dbReference type="GO" id="GO:0003677">
    <property type="term" value="F:DNA binding"/>
    <property type="evidence" value="ECO:0007669"/>
    <property type="project" value="UniProtKB-KW"/>
</dbReference>
<evidence type="ECO:0000313" key="9">
    <source>
        <dbReference type="EMBL" id="KAK1372605.1"/>
    </source>
</evidence>
<dbReference type="PANTHER" id="PTHR46373:SF5">
    <property type="entry name" value="RWP-RK DOMAIN PROTEIN"/>
    <property type="match status" value="1"/>
</dbReference>
<evidence type="ECO:0000256" key="5">
    <source>
        <dbReference type="ARBA" id="ARBA00023163"/>
    </source>
</evidence>
<dbReference type="PANTHER" id="PTHR46373">
    <property type="entry name" value="PROTEIN RKD4"/>
    <property type="match status" value="1"/>
</dbReference>
<feature type="region of interest" description="Disordered" evidence="7">
    <location>
        <begin position="1"/>
        <end position="24"/>
    </location>
</feature>
<evidence type="ECO:0000256" key="6">
    <source>
        <dbReference type="ARBA" id="ARBA00023242"/>
    </source>
</evidence>
<dbReference type="PROSITE" id="PS51519">
    <property type="entry name" value="RWP_RK"/>
    <property type="match status" value="1"/>
</dbReference>
<keyword evidence="2" id="KW-0805">Transcription regulation</keyword>
<dbReference type="Pfam" id="PF02042">
    <property type="entry name" value="RWP-RK"/>
    <property type="match status" value="1"/>
</dbReference>
<proteinExistence type="predicted"/>
<evidence type="ECO:0000256" key="4">
    <source>
        <dbReference type="ARBA" id="ARBA00023125"/>
    </source>
</evidence>
<name>A0AAD8HSQ6_9APIA</name>
<reference evidence="9" key="1">
    <citation type="submission" date="2023-02" db="EMBL/GenBank/DDBJ databases">
        <title>Genome of toxic invasive species Heracleum sosnowskyi carries increased number of genes despite the absence of recent whole-genome duplications.</title>
        <authorList>
            <person name="Schelkunov M."/>
            <person name="Shtratnikova V."/>
            <person name="Makarenko M."/>
            <person name="Klepikova A."/>
            <person name="Omelchenko D."/>
            <person name="Novikova G."/>
            <person name="Obukhova E."/>
            <person name="Bogdanov V."/>
            <person name="Penin A."/>
            <person name="Logacheva M."/>
        </authorList>
    </citation>
    <scope>NUCLEOTIDE SEQUENCE</scope>
    <source>
        <strain evidence="9">Hsosn_3</strain>
        <tissue evidence="9">Leaf</tissue>
    </source>
</reference>
<evidence type="ECO:0000259" key="8">
    <source>
        <dbReference type="PROSITE" id="PS51519"/>
    </source>
</evidence>
<evidence type="ECO:0000256" key="2">
    <source>
        <dbReference type="ARBA" id="ARBA00023015"/>
    </source>
</evidence>
<evidence type="ECO:0000313" key="10">
    <source>
        <dbReference type="Proteomes" id="UP001237642"/>
    </source>
</evidence>
<evidence type="ECO:0000256" key="7">
    <source>
        <dbReference type="SAM" id="MobiDB-lite"/>
    </source>
</evidence>
<keyword evidence="10" id="KW-1185">Reference proteome</keyword>
<sequence>MTEPNSNVHDYHDPDGGVGTSDNVARPNEFLDICVDDYEQPCGENIMFNVEGNNDHPSRWGGQNTQIVYDPSQQGPSTVHDQSGGQNAGYFDQENYAYESSTQLFEGPAPSLPYDCSFCQVLRYIVHLKGEEEITKLEIHGRIGMICHGILEICRGDMISPNKEYQTFDFCQKSISEVKEFLEKYFEDRTNACYTMVNDPLLTFYDTLCVRSEWDWFYGETLQRCPGNIDTNQAGAQSDEVRQRKRTMKEQTELVKKLTLKDIAKYFHLRESDAAKCLGVSPSTVKKLCRNAGLERWPFRQVDAIATKIRDIMSRRDPADPSKKAEAEAEIQRVQRKKAEIYAPYK</sequence>
<accession>A0AAD8HSQ6</accession>
<protein>
    <submittedName>
        <fullName evidence="9">RWP-RK domain-containing protein</fullName>
    </submittedName>
</protein>
<reference evidence="9" key="2">
    <citation type="submission" date="2023-05" db="EMBL/GenBank/DDBJ databases">
        <authorList>
            <person name="Schelkunov M.I."/>
        </authorList>
    </citation>
    <scope>NUCLEOTIDE SEQUENCE</scope>
    <source>
        <strain evidence="9">Hsosn_3</strain>
        <tissue evidence="9">Leaf</tissue>
    </source>
</reference>